<reference evidence="1 2" key="1">
    <citation type="submission" date="2020-08" db="EMBL/GenBank/DDBJ databases">
        <title>Genomic Encyclopedia of Type Strains, Phase IV (KMG-IV): sequencing the most valuable type-strain genomes for metagenomic binning, comparative biology and taxonomic classification.</title>
        <authorList>
            <person name="Goeker M."/>
        </authorList>
    </citation>
    <scope>NUCLEOTIDE SEQUENCE [LARGE SCALE GENOMIC DNA]</scope>
    <source>
        <strain evidence="1 2">DSM 103377</strain>
    </source>
</reference>
<name>A0A840WPD5_9RHOB</name>
<dbReference type="EMBL" id="JACIJS010000010">
    <property type="protein sequence ID" value="MBB5516918.1"/>
    <property type="molecule type" value="Genomic_DNA"/>
</dbReference>
<evidence type="ECO:0000313" key="1">
    <source>
        <dbReference type="EMBL" id="MBB5516918.1"/>
    </source>
</evidence>
<keyword evidence="2" id="KW-1185">Reference proteome</keyword>
<dbReference type="InterPro" id="IPR010349">
    <property type="entry name" value="Asparaginase_II"/>
</dbReference>
<dbReference type="PANTHER" id="PTHR42110">
    <property type="entry name" value="L-ASPARAGINASE, PUTATIVE (AFU_ORTHOLOGUE AFUA_3G11890)-RELATED"/>
    <property type="match status" value="1"/>
</dbReference>
<evidence type="ECO:0000313" key="2">
    <source>
        <dbReference type="Proteomes" id="UP000553766"/>
    </source>
</evidence>
<protein>
    <submittedName>
        <fullName evidence="1">L-asparaginase II</fullName>
    </submittedName>
</protein>
<gene>
    <name evidence="1" type="ORF">FHS89_002962</name>
</gene>
<dbReference type="PANTHER" id="PTHR42110:SF1">
    <property type="entry name" value="L-ASPARAGINASE, PUTATIVE (AFU_ORTHOLOGUE AFUA_3G11890)-RELATED"/>
    <property type="match status" value="1"/>
</dbReference>
<sequence>MTESSDRAVELVQTWRGEFPESSHRGHAVIVDETGQVVASWGDENAVMLPRSACKMLQALPLVESGAADAAGLGSEQLALACASHQGSAIHTERVEKWTSSLGLREADFRCGAHYPYDTDRATEMRIDGEEPCQFHNNCSGKHSGFLTLNRHLGGGAEYVEADHPVQQSVRAAHDEMTEDTSPGYGIDGCSAPNFATTMKGFATALAKMARPETLGPTRGRAASRLVEAMMAHPELVAGEGRACTQMMRAMPGRAAIKTGAEAVFSAILPEHGFGIAIKIEDGATRASECVIAALLVRLGVAHADDPVIQRYLAAEERNRRGILTGHIRPTEAFYAGGAAL</sequence>
<organism evidence="1 2">
    <name type="scientific">Rubricella aquisinus</name>
    <dbReference type="NCBI Taxonomy" id="2028108"/>
    <lineage>
        <taxon>Bacteria</taxon>
        <taxon>Pseudomonadati</taxon>
        <taxon>Pseudomonadota</taxon>
        <taxon>Alphaproteobacteria</taxon>
        <taxon>Rhodobacterales</taxon>
        <taxon>Paracoccaceae</taxon>
        <taxon>Rubricella</taxon>
    </lineage>
</organism>
<dbReference type="Pfam" id="PF06089">
    <property type="entry name" value="Asparaginase_II"/>
    <property type="match status" value="1"/>
</dbReference>
<proteinExistence type="predicted"/>
<dbReference type="Proteomes" id="UP000553766">
    <property type="component" value="Unassembled WGS sequence"/>
</dbReference>
<dbReference type="RefSeq" id="WP_184012875.1">
    <property type="nucleotide sequence ID" value="NZ_JACIJS010000010.1"/>
</dbReference>
<comment type="caution">
    <text evidence="1">The sequence shown here is derived from an EMBL/GenBank/DDBJ whole genome shotgun (WGS) entry which is preliminary data.</text>
</comment>
<dbReference type="AlphaFoldDB" id="A0A840WPD5"/>
<accession>A0A840WPD5</accession>